<feature type="region of interest" description="Disordered" evidence="1">
    <location>
        <begin position="1"/>
        <end position="26"/>
    </location>
</feature>
<dbReference type="VEuPathDB" id="FungiDB:BO80DRAFT_440387"/>
<dbReference type="EMBL" id="KZ824420">
    <property type="protein sequence ID" value="RAL05614.1"/>
    <property type="molecule type" value="Genomic_DNA"/>
</dbReference>
<gene>
    <name evidence="2" type="ORF">BO80DRAFT_440387</name>
</gene>
<dbReference type="Proteomes" id="UP000249402">
    <property type="component" value="Unassembled WGS sequence"/>
</dbReference>
<evidence type="ECO:0000256" key="1">
    <source>
        <dbReference type="SAM" id="MobiDB-lite"/>
    </source>
</evidence>
<dbReference type="RefSeq" id="XP_025579941.1">
    <property type="nucleotide sequence ID" value="XM_025721125.1"/>
</dbReference>
<name>A0A395HH93_9EURO</name>
<dbReference type="GeneID" id="37225990"/>
<keyword evidence="3" id="KW-1185">Reference proteome</keyword>
<organism evidence="2 3">
    <name type="scientific">Aspergillus ibericus CBS 121593</name>
    <dbReference type="NCBI Taxonomy" id="1448316"/>
    <lineage>
        <taxon>Eukaryota</taxon>
        <taxon>Fungi</taxon>
        <taxon>Dikarya</taxon>
        <taxon>Ascomycota</taxon>
        <taxon>Pezizomycotina</taxon>
        <taxon>Eurotiomycetes</taxon>
        <taxon>Eurotiomycetidae</taxon>
        <taxon>Eurotiales</taxon>
        <taxon>Aspergillaceae</taxon>
        <taxon>Aspergillus</taxon>
        <taxon>Aspergillus subgen. Circumdati</taxon>
    </lineage>
</organism>
<accession>A0A395HH93</accession>
<proteinExistence type="predicted"/>
<protein>
    <submittedName>
        <fullName evidence="2">Uncharacterized protein</fullName>
    </submittedName>
</protein>
<feature type="compositionally biased region" description="Pro residues" evidence="1">
    <location>
        <begin position="17"/>
        <end position="26"/>
    </location>
</feature>
<dbReference type="AlphaFoldDB" id="A0A395HH93"/>
<sequence>MAHGSSAMTPLALASPPRRPLAPIGPSPVGGARARSFLFPRAFPPSLPVRSQVYWHRLCHYSGSSVRVNCESHLSALALRAPLAVPPATILFPAGSASTSPRLFTTTTTTTTTLTLTLTSILLTQ</sequence>
<reference evidence="2 3" key="1">
    <citation type="submission" date="2018-02" db="EMBL/GenBank/DDBJ databases">
        <title>The genomes of Aspergillus section Nigri reveals drivers in fungal speciation.</title>
        <authorList>
            <consortium name="DOE Joint Genome Institute"/>
            <person name="Vesth T.C."/>
            <person name="Nybo J."/>
            <person name="Theobald S."/>
            <person name="Brandl J."/>
            <person name="Frisvad J.C."/>
            <person name="Nielsen K.F."/>
            <person name="Lyhne E.K."/>
            <person name="Kogle M.E."/>
            <person name="Kuo A."/>
            <person name="Riley R."/>
            <person name="Clum A."/>
            <person name="Nolan M."/>
            <person name="Lipzen A."/>
            <person name="Salamov A."/>
            <person name="Henrissat B."/>
            <person name="Wiebenga A."/>
            <person name="De vries R.P."/>
            <person name="Grigoriev I.V."/>
            <person name="Mortensen U.H."/>
            <person name="Andersen M.R."/>
            <person name="Baker S.E."/>
        </authorList>
    </citation>
    <scope>NUCLEOTIDE SEQUENCE [LARGE SCALE GENOMIC DNA]</scope>
    <source>
        <strain evidence="2 3">CBS 121593</strain>
    </source>
</reference>
<evidence type="ECO:0000313" key="2">
    <source>
        <dbReference type="EMBL" id="RAL05614.1"/>
    </source>
</evidence>
<evidence type="ECO:0000313" key="3">
    <source>
        <dbReference type="Proteomes" id="UP000249402"/>
    </source>
</evidence>